<dbReference type="Pfam" id="PF13354">
    <property type="entry name" value="Beta-lactamase2"/>
    <property type="match status" value="1"/>
</dbReference>
<reference evidence="7 8" key="1">
    <citation type="submission" date="2019-07" db="EMBL/GenBank/DDBJ databases">
        <authorList>
            <person name="Duangmal K."/>
            <person name="Teo W.F.A."/>
        </authorList>
    </citation>
    <scope>NUCLEOTIDE SEQUENCE [LARGE SCALE GENOMIC DNA]</scope>
    <source>
        <strain evidence="7 8">TBRC 6029</strain>
    </source>
</reference>
<sequence length="339" mass="35775">MPFRHRTVPIRLGQHDRSRRDCAYPSISQRKTRVSVHFPRNVLAAVAALAIASLAACAAPAPAPAPAATSTAAPAAVQPAAGQQDFERLERTFGARLGVYAVDTGTGREVAFRAGERFAYASTHKVFSAGAILQRTPVEGLDRTVMFGQGDVVSYSPITQKYAGTGMPLRAVLDAALRYSDNTAANLMFRELGGPAGLTDALRAIGDTTTSPDRIEPALNEAVPGDPRDTSTPRAMAADLRAFTLGTALPEDRRAVLVGMMRANTTGATLIRAGVPADWQVADKTGAASYGTRNDIAVVWPPQRAPIVLVVLSDRQAKDAAYDDKLIAQAATSAVAALR</sequence>
<evidence type="ECO:0000256" key="1">
    <source>
        <dbReference type="ARBA" id="ARBA00009009"/>
    </source>
</evidence>
<dbReference type="InterPro" id="IPR045155">
    <property type="entry name" value="Beta-lactam_cat"/>
</dbReference>
<comment type="catalytic activity">
    <reaction evidence="5">
        <text>a beta-lactam + H2O = a substituted beta-amino acid</text>
        <dbReference type="Rhea" id="RHEA:20401"/>
        <dbReference type="ChEBI" id="CHEBI:15377"/>
        <dbReference type="ChEBI" id="CHEBI:35627"/>
        <dbReference type="ChEBI" id="CHEBI:140347"/>
        <dbReference type="EC" id="3.5.2.6"/>
    </reaction>
</comment>
<dbReference type="SUPFAM" id="SSF56601">
    <property type="entry name" value="beta-lactamase/transpeptidase-like"/>
    <property type="match status" value="1"/>
</dbReference>
<evidence type="ECO:0000256" key="2">
    <source>
        <dbReference type="ARBA" id="ARBA00012865"/>
    </source>
</evidence>
<dbReference type="PRINTS" id="PR00118">
    <property type="entry name" value="BLACTAMASEA"/>
</dbReference>
<dbReference type="PANTHER" id="PTHR35333">
    <property type="entry name" value="BETA-LACTAMASE"/>
    <property type="match status" value="1"/>
</dbReference>
<reference evidence="7 8" key="2">
    <citation type="submission" date="2019-08" db="EMBL/GenBank/DDBJ databases">
        <title>Amycolatopsis acidicola sp. nov., isolated from peat swamp forest soil.</title>
        <authorList>
            <person name="Srisuk N."/>
        </authorList>
    </citation>
    <scope>NUCLEOTIDE SEQUENCE [LARGE SCALE GENOMIC DNA]</scope>
    <source>
        <strain evidence="7 8">TBRC 6029</strain>
    </source>
</reference>
<dbReference type="GO" id="GO:0008800">
    <property type="term" value="F:beta-lactamase activity"/>
    <property type="evidence" value="ECO:0007669"/>
    <property type="project" value="UniProtKB-UniRule"/>
</dbReference>
<protein>
    <recommendedName>
        <fullName evidence="2 5">Beta-lactamase</fullName>
        <ecNumber evidence="2 5">3.5.2.6</ecNumber>
    </recommendedName>
</protein>
<keyword evidence="3 5" id="KW-0378">Hydrolase</keyword>
<evidence type="ECO:0000256" key="5">
    <source>
        <dbReference type="RuleBase" id="RU361140"/>
    </source>
</evidence>
<name>A0A558CTQ5_9PSEU</name>
<dbReference type="GO" id="GO:0030655">
    <property type="term" value="P:beta-lactam antibiotic catabolic process"/>
    <property type="evidence" value="ECO:0007669"/>
    <property type="project" value="InterPro"/>
</dbReference>
<dbReference type="InterPro" id="IPR023650">
    <property type="entry name" value="Beta-lactam_class-A_AS"/>
</dbReference>
<accession>A0A558CTQ5</accession>
<dbReference type="InterPro" id="IPR000871">
    <property type="entry name" value="Beta-lactam_class-A"/>
</dbReference>
<dbReference type="Proteomes" id="UP000320011">
    <property type="component" value="Unassembled WGS sequence"/>
</dbReference>
<dbReference type="Gene3D" id="3.40.710.10">
    <property type="entry name" value="DD-peptidase/beta-lactamase superfamily"/>
    <property type="match status" value="1"/>
</dbReference>
<feature type="domain" description="Beta-lactamase class A catalytic" evidence="6">
    <location>
        <begin position="98"/>
        <end position="312"/>
    </location>
</feature>
<dbReference type="PROSITE" id="PS00146">
    <property type="entry name" value="BETA_LACTAMASE_A"/>
    <property type="match status" value="1"/>
</dbReference>
<evidence type="ECO:0000313" key="7">
    <source>
        <dbReference type="EMBL" id="TVT52157.1"/>
    </source>
</evidence>
<evidence type="ECO:0000259" key="6">
    <source>
        <dbReference type="Pfam" id="PF13354"/>
    </source>
</evidence>
<dbReference type="GO" id="GO:0046677">
    <property type="term" value="P:response to antibiotic"/>
    <property type="evidence" value="ECO:0007669"/>
    <property type="project" value="UniProtKB-UniRule"/>
</dbReference>
<comment type="caution">
    <text evidence="7">The sequence shown here is derived from an EMBL/GenBank/DDBJ whole genome shotgun (WGS) entry which is preliminary data.</text>
</comment>
<dbReference type="NCBIfam" id="NF033103">
    <property type="entry name" value="bla_class_A"/>
    <property type="match status" value="1"/>
</dbReference>
<dbReference type="InterPro" id="IPR012338">
    <property type="entry name" value="Beta-lactam/transpept-like"/>
</dbReference>
<evidence type="ECO:0000256" key="4">
    <source>
        <dbReference type="ARBA" id="ARBA00023251"/>
    </source>
</evidence>
<proteinExistence type="inferred from homology"/>
<comment type="similarity">
    <text evidence="1 5">Belongs to the class-A beta-lactamase family.</text>
</comment>
<keyword evidence="8" id="KW-1185">Reference proteome</keyword>
<dbReference type="PANTHER" id="PTHR35333:SF3">
    <property type="entry name" value="BETA-LACTAMASE-TYPE TRANSPEPTIDASE FOLD CONTAINING PROTEIN"/>
    <property type="match status" value="1"/>
</dbReference>
<dbReference type="EC" id="3.5.2.6" evidence="2 5"/>
<keyword evidence="4 5" id="KW-0046">Antibiotic resistance</keyword>
<organism evidence="7 8">
    <name type="scientific">Amycolatopsis rhizosphaerae</name>
    <dbReference type="NCBI Taxonomy" id="2053003"/>
    <lineage>
        <taxon>Bacteria</taxon>
        <taxon>Bacillati</taxon>
        <taxon>Actinomycetota</taxon>
        <taxon>Actinomycetes</taxon>
        <taxon>Pseudonocardiales</taxon>
        <taxon>Pseudonocardiaceae</taxon>
        <taxon>Amycolatopsis</taxon>
    </lineage>
</organism>
<gene>
    <name evidence="7" type="primary">bla</name>
    <name evidence="7" type="ORF">FNH05_13330</name>
</gene>
<dbReference type="OrthoDB" id="9784149at2"/>
<evidence type="ECO:0000256" key="3">
    <source>
        <dbReference type="ARBA" id="ARBA00022801"/>
    </source>
</evidence>
<dbReference type="AlphaFoldDB" id="A0A558CTQ5"/>
<dbReference type="EMBL" id="VJWX01000106">
    <property type="protein sequence ID" value="TVT52157.1"/>
    <property type="molecule type" value="Genomic_DNA"/>
</dbReference>
<evidence type="ECO:0000313" key="8">
    <source>
        <dbReference type="Proteomes" id="UP000320011"/>
    </source>
</evidence>